<reference evidence="1 2" key="1">
    <citation type="journal article" date="2010" name="Nature">
        <title>The Ectocarpus genome and the independent evolution of multicellularity in brown algae.</title>
        <authorList>
            <person name="Cock J.M."/>
            <person name="Sterck L."/>
            <person name="Rouze P."/>
            <person name="Scornet D."/>
            <person name="Allen A.E."/>
            <person name="Amoutzias G."/>
            <person name="Anthouard V."/>
            <person name="Artiguenave F."/>
            <person name="Aury J.M."/>
            <person name="Badger J.H."/>
            <person name="Beszteri B."/>
            <person name="Billiau K."/>
            <person name="Bonnet E."/>
            <person name="Bothwell J.H."/>
            <person name="Bowler C."/>
            <person name="Boyen C."/>
            <person name="Brownlee C."/>
            <person name="Carrano C.J."/>
            <person name="Charrier B."/>
            <person name="Cho G.Y."/>
            <person name="Coelho S.M."/>
            <person name="Collen J."/>
            <person name="Corre E."/>
            <person name="Da Silva C."/>
            <person name="Delage L."/>
            <person name="Delaroque N."/>
            <person name="Dittami S.M."/>
            <person name="Doulbeau S."/>
            <person name="Elias M."/>
            <person name="Farnham G."/>
            <person name="Gachon C.M."/>
            <person name="Gschloessl B."/>
            <person name="Heesch S."/>
            <person name="Jabbari K."/>
            <person name="Jubin C."/>
            <person name="Kawai H."/>
            <person name="Kimura K."/>
            <person name="Kloareg B."/>
            <person name="Kupper F.C."/>
            <person name="Lang D."/>
            <person name="Le Bail A."/>
            <person name="Leblanc C."/>
            <person name="Lerouge P."/>
            <person name="Lohr M."/>
            <person name="Lopez P.J."/>
            <person name="Martens C."/>
            <person name="Maumus F."/>
            <person name="Michel G."/>
            <person name="Miranda-Saavedra D."/>
            <person name="Morales J."/>
            <person name="Moreau H."/>
            <person name="Motomura T."/>
            <person name="Nagasato C."/>
            <person name="Napoli C.A."/>
            <person name="Nelson D.R."/>
            <person name="Nyvall-Collen P."/>
            <person name="Peters A.F."/>
            <person name="Pommier C."/>
            <person name="Potin P."/>
            <person name="Poulain J."/>
            <person name="Quesneville H."/>
            <person name="Read B."/>
            <person name="Rensing S.A."/>
            <person name="Ritter A."/>
            <person name="Rousvoal S."/>
            <person name="Samanta M."/>
            <person name="Samson G."/>
            <person name="Schroeder D.C."/>
            <person name="Segurens B."/>
            <person name="Strittmatter M."/>
            <person name="Tonon T."/>
            <person name="Tregear J.W."/>
            <person name="Valentin K."/>
            <person name="von Dassow P."/>
            <person name="Yamagishi T."/>
            <person name="Van de Peer Y."/>
            <person name="Wincker P."/>
        </authorList>
    </citation>
    <scope>NUCLEOTIDE SEQUENCE [LARGE SCALE GENOMIC DNA]</scope>
    <source>
        <strain evidence="2">Ec32 / CCAP1310/4</strain>
    </source>
</reference>
<dbReference type="AlphaFoldDB" id="D8LPI4"/>
<sequence length="107" mass="12782">MTWICCLRNKKRLREAYDALRHERESESPAEDHEPAQYVSASLDSEYDLENFHLKNTLTSLYKKVSEWSLPKQKRKMNLFTVNEEEHDFLMNDIEADIFDDVVDEKI</sequence>
<proteinExistence type="predicted"/>
<gene>
    <name evidence="1" type="ORF">Esi_0052_0289</name>
</gene>
<dbReference type="EMBL" id="FN649741">
    <property type="protein sequence ID" value="CBN80456.1"/>
    <property type="molecule type" value="Genomic_DNA"/>
</dbReference>
<protein>
    <submittedName>
        <fullName evidence="1">EsV-1-165</fullName>
    </submittedName>
</protein>
<evidence type="ECO:0000313" key="2">
    <source>
        <dbReference type="Proteomes" id="UP000002630"/>
    </source>
</evidence>
<dbReference type="InParanoid" id="D8LPI4"/>
<dbReference type="EMBL" id="FN648730">
    <property type="protein sequence ID" value="CBN80456.1"/>
    <property type="molecule type" value="Genomic_DNA"/>
</dbReference>
<name>D8LPI4_ECTSI</name>
<accession>D8LPI4</accession>
<organism evidence="1 2">
    <name type="scientific">Ectocarpus siliculosus</name>
    <name type="common">Brown alga</name>
    <name type="synonym">Conferva siliculosa</name>
    <dbReference type="NCBI Taxonomy" id="2880"/>
    <lineage>
        <taxon>Eukaryota</taxon>
        <taxon>Sar</taxon>
        <taxon>Stramenopiles</taxon>
        <taxon>Ochrophyta</taxon>
        <taxon>PX clade</taxon>
        <taxon>Phaeophyceae</taxon>
        <taxon>Ectocarpales</taxon>
        <taxon>Ectocarpaceae</taxon>
        <taxon>Ectocarpus</taxon>
    </lineage>
</organism>
<evidence type="ECO:0000313" key="1">
    <source>
        <dbReference type="EMBL" id="CBN80456.1"/>
    </source>
</evidence>
<keyword evidence="2" id="KW-1185">Reference proteome</keyword>
<dbReference type="Proteomes" id="UP000002630">
    <property type="component" value="Linkage Group LG16"/>
</dbReference>